<keyword evidence="3" id="KW-1185">Reference proteome</keyword>
<protein>
    <recommendedName>
        <fullName evidence="1">Methyltransferase type 11 domain-containing protein</fullName>
    </recommendedName>
</protein>
<accession>A0AAQ4EA97</accession>
<dbReference type="AlphaFoldDB" id="A0AAQ4EA97"/>
<evidence type="ECO:0000313" key="3">
    <source>
        <dbReference type="Proteomes" id="UP001321473"/>
    </source>
</evidence>
<name>A0AAQ4EA97_AMBAM</name>
<dbReference type="Pfam" id="PF08241">
    <property type="entry name" value="Methyltransf_11"/>
    <property type="match status" value="1"/>
</dbReference>
<comment type="caution">
    <text evidence="2">The sequence shown here is derived from an EMBL/GenBank/DDBJ whole genome shotgun (WGS) entry which is preliminary data.</text>
</comment>
<feature type="non-terminal residue" evidence="2">
    <location>
        <position position="147"/>
    </location>
</feature>
<dbReference type="Gene3D" id="3.40.50.150">
    <property type="entry name" value="Vaccinia Virus protein VP39"/>
    <property type="match status" value="1"/>
</dbReference>
<gene>
    <name evidence="2" type="ORF">V5799_025059</name>
</gene>
<evidence type="ECO:0000259" key="1">
    <source>
        <dbReference type="Pfam" id="PF08241"/>
    </source>
</evidence>
<dbReference type="InterPro" id="IPR013216">
    <property type="entry name" value="Methyltransf_11"/>
</dbReference>
<proteinExistence type="predicted"/>
<dbReference type="SUPFAM" id="SSF53335">
    <property type="entry name" value="S-adenosyl-L-methionine-dependent methyltransferases"/>
    <property type="match status" value="1"/>
</dbReference>
<dbReference type="Proteomes" id="UP001321473">
    <property type="component" value="Unassembled WGS sequence"/>
</dbReference>
<sequence length="147" mass="17081">MLEYAREHFPHPSIEYKQLDIGLDVEQFLAEHGKFRRVYSMRTLHWVRDQPRAFANISRLLAPGGECLLLFLGRCDVFDFIRRMAKLEPWTKYHDVCENAVPKTHDIADAAELKSYVENLVQSAGLTLITLDVWQRESSFLNTENAV</sequence>
<feature type="domain" description="Methyltransferase type 11" evidence="1">
    <location>
        <begin position="1"/>
        <end position="68"/>
    </location>
</feature>
<dbReference type="InterPro" id="IPR029063">
    <property type="entry name" value="SAM-dependent_MTases_sf"/>
</dbReference>
<dbReference type="EMBL" id="JARKHS020019425">
    <property type="protein sequence ID" value="KAK8771697.1"/>
    <property type="molecule type" value="Genomic_DNA"/>
</dbReference>
<organism evidence="2 3">
    <name type="scientific">Amblyomma americanum</name>
    <name type="common">Lone star tick</name>
    <dbReference type="NCBI Taxonomy" id="6943"/>
    <lineage>
        <taxon>Eukaryota</taxon>
        <taxon>Metazoa</taxon>
        <taxon>Ecdysozoa</taxon>
        <taxon>Arthropoda</taxon>
        <taxon>Chelicerata</taxon>
        <taxon>Arachnida</taxon>
        <taxon>Acari</taxon>
        <taxon>Parasitiformes</taxon>
        <taxon>Ixodida</taxon>
        <taxon>Ixodoidea</taxon>
        <taxon>Ixodidae</taxon>
        <taxon>Amblyomminae</taxon>
        <taxon>Amblyomma</taxon>
    </lineage>
</organism>
<reference evidence="2 3" key="1">
    <citation type="journal article" date="2023" name="Arcadia Sci">
        <title>De novo assembly of a long-read Amblyomma americanum tick genome.</title>
        <authorList>
            <person name="Chou S."/>
            <person name="Poskanzer K.E."/>
            <person name="Rollins M."/>
            <person name="Thuy-Boun P.S."/>
        </authorList>
    </citation>
    <scope>NUCLEOTIDE SEQUENCE [LARGE SCALE GENOMIC DNA]</scope>
    <source>
        <strain evidence="2">F_SG_1</strain>
        <tissue evidence="2">Salivary glands</tissue>
    </source>
</reference>
<dbReference type="GO" id="GO:0008757">
    <property type="term" value="F:S-adenosylmethionine-dependent methyltransferase activity"/>
    <property type="evidence" value="ECO:0007669"/>
    <property type="project" value="InterPro"/>
</dbReference>
<evidence type="ECO:0000313" key="2">
    <source>
        <dbReference type="EMBL" id="KAK8771697.1"/>
    </source>
</evidence>